<evidence type="ECO:0000259" key="11">
    <source>
        <dbReference type="PROSITE" id="PS00906"/>
    </source>
</evidence>
<dbReference type="EMBL" id="BSDX01000001">
    <property type="protein sequence ID" value="GLI53804.1"/>
    <property type="molecule type" value="Genomic_DNA"/>
</dbReference>
<dbReference type="GO" id="GO:0006782">
    <property type="term" value="P:protoporphyrinogen IX biosynthetic process"/>
    <property type="evidence" value="ECO:0007669"/>
    <property type="project" value="UniProtKB-UniRule"/>
</dbReference>
<dbReference type="GO" id="GO:0004853">
    <property type="term" value="F:uroporphyrinogen decarboxylase activity"/>
    <property type="evidence" value="ECO:0007669"/>
    <property type="project" value="UniProtKB-UniRule"/>
</dbReference>
<dbReference type="Proteomes" id="UP001144297">
    <property type="component" value="Unassembled WGS sequence"/>
</dbReference>
<dbReference type="FunFam" id="3.20.20.210:FF:000007">
    <property type="entry name" value="Uroporphyrinogen decarboxylase"/>
    <property type="match status" value="1"/>
</dbReference>
<accession>A0A9W6GH40</accession>
<dbReference type="GO" id="GO:0005829">
    <property type="term" value="C:cytosol"/>
    <property type="evidence" value="ECO:0007669"/>
    <property type="project" value="TreeGrafter"/>
</dbReference>
<dbReference type="InterPro" id="IPR000257">
    <property type="entry name" value="Uroporphyrinogen_deCOase"/>
</dbReference>
<dbReference type="Gene3D" id="3.20.20.210">
    <property type="match status" value="1"/>
</dbReference>
<comment type="caution">
    <text evidence="8">Lacks conserved residue(s) required for the propagation of feature annotation.</text>
</comment>
<dbReference type="PANTHER" id="PTHR21091:SF169">
    <property type="entry name" value="UROPORPHYRINOGEN DECARBOXYLASE"/>
    <property type="match status" value="1"/>
</dbReference>
<evidence type="ECO:0000256" key="10">
    <source>
        <dbReference type="RuleBase" id="RU004169"/>
    </source>
</evidence>
<dbReference type="InterPro" id="IPR038071">
    <property type="entry name" value="UROD/MetE-like_sf"/>
</dbReference>
<dbReference type="EC" id="4.1.1.37" evidence="3 8"/>
<feature type="binding site" evidence="8">
    <location>
        <position position="147"/>
    </location>
    <ligand>
        <name>substrate</name>
    </ligand>
</feature>
<evidence type="ECO:0000259" key="12">
    <source>
        <dbReference type="PROSITE" id="PS00907"/>
    </source>
</evidence>
<keyword evidence="14" id="KW-1185">Reference proteome</keyword>
<gene>
    <name evidence="8 13" type="primary">hemE</name>
    <name evidence="13" type="ORF">TISLANDTSLP1_14970</name>
</gene>
<organism evidence="13 14">
    <name type="scientific">Thermodesulfovibrio yellowstonii</name>
    <dbReference type="NCBI Taxonomy" id="28262"/>
    <lineage>
        <taxon>Bacteria</taxon>
        <taxon>Pseudomonadati</taxon>
        <taxon>Nitrospirota</taxon>
        <taxon>Thermodesulfovibrionia</taxon>
        <taxon>Thermodesulfovibrionales</taxon>
        <taxon>Thermodesulfovibrionaceae</taxon>
        <taxon>Thermodesulfovibrio</taxon>
    </lineage>
</organism>
<feature type="binding site" evidence="8">
    <location>
        <begin position="24"/>
        <end position="28"/>
    </location>
    <ligand>
        <name>substrate</name>
    </ligand>
</feature>
<keyword evidence="7 8" id="KW-0627">Porphyrin biosynthesis</keyword>
<feature type="domain" description="Uroporphyrinogen decarboxylase (URO-D)" evidence="12">
    <location>
        <begin position="135"/>
        <end position="151"/>
    </location>
</feature>
<keyword evidence="5 8" id="KW-0210">Decarboxylase</keyword>
<dbReference type="PROSITE" id="PS00906">
    <property type="entry name" value="UROD_1"/>
    <property type="match status" value="1"/>
</dbReference>
<feature type="binding site" evidence="8">
    <location>
        <position position="73"/>
    </location>
    <ligand>
        <name>substrate</name>
    </ligand>
</feature>
<sequence>MVKEVFLKACRGIRTDYTPVWFMRQAGRYMPEYQKIRQKYDFLTMCKTPEIAAEVTLQPVKVLGVDAAILFSDILIPLEAIGLKVEFIEEKGPRVSPNIRTVADLKFIGELNLEKIDFVFEAIRILIKELNVPLIGFAASPFTLATYVIEGGSTKEFLNTKRFMFLEPEGFHKLMSLFTSATLKYLNEQIKTGVHAVQIFDTWAGILSPFDYEIFVKPYVKRLIESLKTVPVIYFSSNTAGLINHLKELNSDVLSIDWRIDIKDATDLLKDQPLQGNLDPLTLLGTEEELFKRAEKVLIGARGAKSHIFNLGHGVNINTSVDKLKKLVDFVHEFKFMEG</sequence>
<comment type="catalytic activity">
    <reaction evidence="8 9">
        <text>uroporphyrinogen III + 4 H(+) = coproporphyrinogen III + 4 CO2</text>
        <dbReference type="Rhea" id="RHEA:19865"/>
        <dbReference type="ChEBI" id="CHEBI:15378"/>
        <dbReference type="ChEBI" id="CHEBI:16526"/>
        <dbReference type="ChEBI" id="CHEBI:57308"/>
        <dbReference type="ChEBI" id="CHEBI:57309"/>
        <dbReference type="EC" id="4.1.1.37"/>
    </reaction>
</comment>
<evidence type="ECO:0000256" key="6">
    <source>
        <dbReference type="ARBA" id="ARBA00023239"/>
    </source>
</evidence>
<evidence type="ECO:0000313" key="13">
    <source>
        <dbReference type="EMBL" id="GLI53804.1"/>
    </source>
</evidence>
<keyword evidence="6 8" id="KW-0456">Lyase</keyword>
<keyword evidence="4 8" id="KW-0963">Cytoplasm</keyword>
<feature type="binding site" evidence="8">
    <location>
        <position position="313"/>
    </location>
    <ligand>
        <name>substrate</name>
    </ligand>
</feature>
<feature type="binding site" evidence="8">
    <location>
        <position position="202"/>
    </location>
    <ligand>
        <name>substrate</name>
    </ligand>
</feature>
<proteinExistence type="inferred from homology"/>
<name>A0A9W6GH40_9BACT</name>
<dbReference type="CDD" id="cd00717">
    <property type="entry name" value="URO-D"/>
    <property type="match status" value="1"/>
</dbReference>
<comment type="pathway">
    <text evidence="1 8 9">Porphyrin-containing compound metabolism; protoporphyrin-IX biosynthesis; coproporphyrinogen-III from 5-aminolevulinate: step 4/4.</text>
</comment>
<evidence type="ECO:0000256" key="8">
    <source>
        <dbReference type="HAMAP-Rule" id="MF_00218"/>
    </source>
</evidence>
<evidence type="ECO:0000256" key="2">
    <source>
        <dbReference type="ARBA" id="ARBA00009935"/>
    </source>
</evidence>
<evidence type="ECO:0000256" key="5">
    <source>
        <dbReference type="ARBA" id="ARBA00022793"/>
    </source>
</evidence>
<dbReference type="SUPFAM" id="SSF51726">
    <property type="entry name" value="UROD/MetE-like"/>
    <property type="match status" value="1"/>
</dbReference>
<protein>
    <recommendedName>
        <fullName evidence="3 8">Uroporphyrinogen decarboxylase</fullName>
        <shortName evidence="8">UPD</shortName>
        <shortName evidence="8">URO-D</shortName>
        <ecNumber evidence="3 8">4.1.1.37</ecNumber>
    </recommendedName>
</protein>
<dbReference type="NCBIfam" id="TIGR01464">
    <property type="entry name" value="hemE"/>
    <property type="match status" value="1"/>
</dbReference>
<feature type="site" description="Transition state stabilizer" evidence="8">
    <location>
        <position position="73"/>
    </location>
</feature>
<feature type="domain" description="Uroporphyrinogen decarboxylase (URO-D)" evidence="11">
    <location>
        <begin position="19"/>
        <end position="28"/>
    </location>
</feature>
<dbReference type="AlphaFoldDB" id="A0A9W6GH40"/>
<comment type="caution">
    <text evidence="13">The sequence shown here is derived from an EMBL/GenBank/DDBJ whole genome shotgun (WGS) entry which is preliminary data.</text>
</comment>
<dbReference type="PROSITE" id="PS00907">
    <property type="entry name" value="UROD_2"/>
    <property type="match status" value="1"/>
</dbReference>
<comment type="similarity">
    <text evidence="2 8 10">Belongs to the uroporphyrinogen decarboxylase family.</text>
</comment>
<evidence type="ECO:0000256" key="4">
    <source>
        <dbReference type="ARBA" id="ARBA00022490"/>
    </source>
</evidence>
<evidence type="ECO:0000256" key="3">
    <source>
        <dbReference type="ARBA" id="ARBA00012288"/>
    </source>
</evidence>
<dbReference type="InterPro" id="IPR006361">
    <property type="entry name" value="Uroporphyrinogen_deCO2ase_HemE"/>
</dbReference>
<evidence type="ECO:0000256" key="1">
    <source>
        <dbReference type="ARBA" id="ARBA00004804"/>
    </source>
</evidence>
<comment type="function">
    <text evidence="8">Catalyzes the decarboxylation of four acetate groups of uroporphyrinogen-III to yield coproporphyrinogen-III.</text>
</comment>
<comment type="subunit">
    <text evidence="8">Homodimer.</text>
</comment>
<comment type="subcellular location">
    <subcellularLocation>
        <location evidence="8">Cytoplasm</location>
    </subcellularLocation>
</comment>
<dbReference type="Pfam" id="PF01208">
    <property type="entry name" value="URO-D"/>
    <property type="match status" value="1"/>
</dbReference>
<dbReference type="PANTHER" id="PTHR21091">
    <property type="entry name" value="METHYLTETRAHYDROFOLATE:HOMOCYSTEINE METHYLTRANSFERASE RELATED"/>
    <property type="match status" value="1"/>
</dbReference>
<evidence type="ECO:0000256" key="7">
    <source>
        <dbReference type="ARBA" id="ARBA00023244"/>
    </source>
</evidence>
<dbReference type="HAMAP" id="MF_00218">
    <property type="entry name" value="URO_D"/>
    <property type="match status" value="1"/>
</dbReference>
<reference evidence="13" key="1">
    <citation type="submission" date="2022-12" db="EMBL/GenBank/DDBJ databases">
        <title>Reference genome sequencing for broad-spectrum identification of bacterial and archaeal isolates by mass spectrometry.</title>
        <authorList>
            <person name="Sekiguchi Y."/>
            <person name="Tourlousse D.M."/>
        </authorList>
    </citation>
    <scope>NUCLEOTIDE SEQUENCE</scope>
    <source>
        <strain evidence="13">TSL-P1</strain>
    </source>
</reference>
<evidence type="ECO:0000313" key="14">
    <source>
        <dbReference type="Proteomes" id="UP001144297"/>
    </source>
</evidence>
<evidence type="ECO:0000256" key="9">
    <source>
        <dbReference type="RuleBase" id="RU000554"/>
    </source>
</evidence>